<dbReference type="PIRSF" id="PIRSF005211">
    <property type="entry name" value="Ab_hydro_YheT"/>
    <property type="match status" value="1"/>
</dbReference>
<dbReference type="AlphaFoldDB" id="A0A5K7ZM80"/>
<dbReference type="InterPro" id="IPR029058">
    <property type="entry name" value="AB_hydrolase_fold"/>
</dbReference>
<dbReference type="Proteomes" id="UP000427769">
    <property type="component" value="Chromosome"/>
</dbReference>
<evidence type="ECO:0000313" key="4">
    <source>
        <dbReference type="EMBL" id="BBO77177.1"/>
    </source>
</evidence>
<gene>
    <name evidence="4" type="ORF">DSCW_45940</name>
</gene>
<accession>A0A5K7ZM80</accession>
<dbReference type="GO" id="GO:0034338">
    <property type="term" value="F:short-chain carboxylesterase activity"/>
    <property type="evidence" value="ECO:0007669"/>
    <property type="project" value="TreeGrafter"/>
</dbReference>
<evidence type="ECO:0000259" key="3">
    <source>
        <dbReference type="Pfam" id="PF12146"/>
    </source>
</evidence>
<dbReference type="PANTHER" id="PTHR10794">
    <property type="entry name" value="ABHYDROLASE DOMAIN-CONTAINING PROTEIN"/>
    <property type="match status" value="1"/>
</dbReference>
<dbReference type="SUPFAM" id="SSF53474">
    <property type="entry name" value="alpha/beta-Hydrolases"/>
    <property type="match status" value="1"/>
</dbReference>
<dbReference type="Gene3D" id="3.40.50.1820">
    <property type="entry name" value="alpha/beta hydrolase"/>
    <property type="match status" value="1"/>
</dbReference>
<name>A0A5K7ZM80_9BACT</name>
<protein>
    <submittedName>
        <fullName evidence="4">Hydrolase</fullName>
    </submittedName>
</protein>
<evidence type="ECO:0000313" key="5">
    <source>
        <dbReference type="Proteomes" id="UP000427769"/>
    </source>
</evidence>
<dbReference type="InterPro" id="IPR022742">
    <property type="entry name" value="Hydrolase_4"/>
</dbReference>
<evidence type="ECO:0000256" key="2">
    <source>
        <dbReference type="PIRSR" id="PIRSR005211-1"/>
    </source>
</evidence>
<evidence type="ECO:0000256" key="1">
    <source>
        <dbReference type="ARBA" id="ARBA00010884"/>
    </source>
</evidence>
<dbReference type="Pfam" id="PF12146">
    <property type="entry name" value="Hydrolase_4"/>
    <property type="match status" value="1"/>
</dbReference>
<dbReference type="PANTHER" id="PTHR10794:SF63">
    <property type="entry name" value="ALPHA_BETA HYDROLASE 1, ISOFORM A"/>
    <property type="match status" value="1"/>
</dbReference>
<dbReference type="InterPro" id="IPR012020">
    <property type="entry name" value="ABHD4"/>
</dbReference>
<reference evidence="4 5" key="1">
    <citation type="submission" date="2019-11" db="EMBL/GenBank/DDBJ databases">
        <title>Comparative genomics of hydrocarbon-degrading Desulfosarcina strains.</title>
        <authorList>
            <person name="Watanabe M."/>
            <person name="Kojima H."/>
            <person name="Fukui M."/>
        </authorList>
    </citation>
    <scope>NUCLEOTIDE SEQUENCE [LARGE SCALE GENOMIC DNA]</scope>
    <source>
        <strain evidence="4 5">PP31</strain>
    </source>
</reference>
<feature type="domain" description="Serine aminopeptidase S33" evidence="3">
    <location>
        <begin position="78"/>
        <end position="315"/>
    </location>
</feature>
<keyword evidence="4" id="KW-0378">Hydrolase</keyword>
<proteinExistence type="inferred from homology"/>
<keyword evidence="5" id="KW-1185">Reference proteome</keyword>
<dbReference type="EMBL" id="AP021875">
    <property type="protein sequence ID" value="BBO77177.1"/>
    <property type="molecule type" value="Genomic_DNA"/>
</dbReference>
<dbReference type="InterPro" id="IPR050960">
    <property type="entry name" value="AB_hydrolase_4_sf"/>
</dbReference>
<feature type="active site" description="Charge relay system" evidence="2">
    <location>
        <position position="161"/>
    </location>
</feature>
<organism evidence="4 5">
    <name type="scientific">Desulfosarcina widdelii</name>
    <dbReference type="NCBI Taxonomy" id="947919"/>
    <lineage>
        <taxon>Bacteria</taxon>
        <taxon>Pseudomonadati</taxon>
        <taxon>Thermodesulfobacteriota</taxon>
        <taxon>Desulfobacteria</taxon>
        <taxon>Desulfobacterales</taxon>
        <taxon>Desulfosarcinaceae</taxon>
        <taxon>Desulfosarcina</taxon>
    </lineage>
</organism>
<feature type="active site" description="Charge relay system" evidence="2">
    <location>
        <position position="314"/>
    </location>
</feature>
<dbReference type="GO" id="GO:0047372">
    <property type="term" value="F:monoacylglycerol lipase activity"/>
    <property type="evidence" value="ECO:0007669"/>
    <property type="project" value="TreeGrafter"/>
</dbReference>
<sequence>MIPVNRSEQSTKEPLFPTCADLNPPFFLKPTGIQTVLASAKLRALGKNPMVDVAHEVVLTTAEGVRLLGYVSRQPRPHNKGLAILIHGWEGSSNSTYIRTTGRFLYNQGFDVFRLNLRDHGPSHHLNTGLFYAVLLDEVFDAVRQICAAEEGKPVFLAGFSLGGNFALRIARKCAQEPIENLKQVVSVSPVIDPDKATDRIDDTRLILKYFLKKWRRSLSVKQGLYPGRYDFSSLMDVDNIREMTERLLARYSEYGSAREYFKGYTLLDGDLATINVPTIIITAKDDPIIPVEDFYDLHTSDATRLLVQPYGGHNGFLEGWRLNGWYEKVMMEAFLKVA</sequence>
<feature type="active site" description="Charge relay system" evidence="2">
    <location>
        <position position="287"/>
    </location>
</feature>
<dbReference type="RefSeq" id="WP_170302418.1">
    <property type="nucleotide sequence ID" value="NZ_AP021875.1"/>
</dbReference>
<comment type="similarity">
    <text evidence="1">Belongs to the AB hydrolase superfamily. AB hydrolase 4 family.</text>
</comment>
<dbReference type="KEGG" id="dwd:DSCW_45940"/>